<proteinExistence type="predicted"/>
<dbReference type="Proteomes" id="UP001348098">
    <property type="component" value="Unassembled WGS sequence"/>
</dbReference>
<name>A0ABU6B4Q9_9NOCA</name>
<dbReference type="InterPro" id="IPR010982">
    <property type="entry name" value="Lambda_DNA-bd_dom_sf"/>
</dbReference>
<evidence type="ECO:0000259" key="2">
    <source>
        <dbReference type="PROSITE" id="PS50943"/>
    </source>
</evidence>
<dbReference type="InterPro" id="IPR001387">
    <property type="entry name" value="Cro/C1-type_HTH"/>
</dbReference>
<dbReference type="InterPro" id="IPR050807">
    <property type="entry name" value="TransReg_Diox_bact_type"/>
</dbReference>
<dbReference type="EMBL" id="JAYKYQ010000021">
    <property type="protein sequence ID" value="MEB3514690.1"/>
    <property type="molecule type" value="Genomic_DNA"/>
</dbReference>
<sequence>MSRAKSSQTGQSSPAWTAGLGQKLRALRDARKVSLAAVSEVTGISASFLSLLEQGRTDVSLGRLLPLLGYYGVELSDVLPGPAEPADRVVRSGARPVAFSAATGIEVFLATRDRGRTFVPLVVEFSADSTMSDWSRHAGEEFLFVLEGRLELDLIGTAPVILDCGDSLFIGERRGHRLAALDGKPARALIVTTRTGQI</sequence>
<dbReference type="Pfam" id="PF07883">
    <property type="entry name" value="Cupin_2"/>
    <property type="match status" value="1"/>
</dbReference>
<gene>
    <name evidence="3" type="ORF">U3653_32105</name>
</gene>
<dbReference type="InterPro" id="IPR011051">
    <property type="entry name" value="RmlC_Cupin_sf"/>
</dbReference>
<keyword evidence="4" id="KW-1185">Reference proteome</keyword>
<dbReference type="SUPFAM" id="SSF47413">
    <property type="entry name" value="lambda repressor-like DNA-binding domains"/>
    <property type="match status" value="1"/>
</dbReference>
<dbReference type="PROSITE" id="PS50943">
    <property type="entry name" value="HTH_CROC1"/>
    <property type="match status" value="1"/>
</dbReference>
<dbReference type="PANTHER" id="PTHR46797:SF1">
    <property type="entry name" value="METHYLPHOSPHONATE SYNTHASE"/>
    <property type="match status" value="1"/>
</dbReference>
<comment type="caution">
    <text evidence="3">The sequence shown here is derived from an EMBL/GenBank/DDBJ whole genome shotgun (WGS) entry which is preliminary data.</text>
</comment>
<dbReference type="CDD" id="cd02209">
    <property type="entry name" value="cupin_XRE_C"/>
    <property type="match status" value="1"/>
</dbReference>
<dbReference type="Gene3D" id="1.10.260.40">
    <property type="entry name" value="lambda repressor-like DNA-binding domains"/>
    <property type="match status" value="1"/>
</dbReference>
<dbReference type="InterPro" id="IPR014710">
    <property type="entry name" value="RmlC-like_jellyroll"/>
</dbReference>
<reference evidence="3 4" key="1">
    <citation type="submission" date="2023-12" db="EMBL/GenBank/DDBJ databases">
        <title>novel species in genus Nocarida.</title>
        <authorList>
            <person name="Li Z."/>
        </authorList>
    </citation>
    <scope>NUCLEOTIDE SEQUENCE [LARGE SCALE GENOMIC DNA]</scope>
    <source>
        <strain evidence="3 4">CDC186</strain>
    </source>
</reference>
<dbReference type="Gene3D" id="2.60.120.10">
    <property type="entry name" value="Jelly Rolls"/>
    <property type="match status" value="1"/>
</dbReference>
<feature type="domain" description="HTH cro/C1-type" evidence="2">
    <location>
        <begin position="24"/>
        <end position="78"/>
    </location>
</feature>
<organism evidence="3 4">
    <name type="scientific">Nocardia implantans</name>
    <dbReference type="NCBI Taxonomy" id="3108168"/>
    <lineage>
        <taxon>Bacteria</taxon>
        <taxon>Bacillati</taxon>
        <taxon>Actinomycetota</taxon>
        <taxon>Actinomycetes</taxon>
        <taxon>Mycobacteriales</taxon>
        <taxon>Nocardiaceae</taxon>
        <taxon>Nocardia</taxon>
    </lineage>
</organism>
<dbReference type="SUPFAM" id="SSF51182">
    <property type="entry name" value="RmlC-like cupins"/>
    <property type="match status" value="1"/>
</dbReference>
<keyword evidence="1" id="KW-0238">DNA-binding</keyword>
<dbReference type="RefSeq" id="WP_195083217.1">
    <property type="nucleotide sequence ID" value="NZ_JAYESH010000024.1"/>
</dbReference>
<evidence type="ECO:0000313" key="4">
    <source>
        <dbReference type="Proteomes" id="UP001348098"/>
    </source>
</evidence>
<dbReference type="CDD" id="cd00093">
    <property type="entry name" value="HTH_XRE"/>
    <property type="match status" value="1"/>
</dbReference>
<evidence type="ECO:0000313" key="3">
    <source>
        <dbReference type="EMBL" id="MEB3514690.1"/>
    </source>
</evidence>
<dbReference type="InterPro" id="IPR013096">
    <property type="entry name" value="Cupin_2"/>
</dbReference>
<accession>A0ABU6B4Q9</accession>
<evidence type="ECO:0000256" key="1">
    <source>
        <dbReference type="ARBA" id="ARBA00023125"/>
    </source>
</evidence>
<dbReference type="PANTHER" id="PTHR46797">
    <property type="entry name" value="HTH-TYPE TRANSCRIPTIONAL REGULATOR"/>
    <property type="match status" value="1"/>
</dbReference>
<dbReference type="Pfam" id="PF13560">
    <property type="entry name" value="HTH_31"/>
    <property type="match status" value="1"/>
</dbReference>
<dbReference type="SMART" id="SM00530">
    <property type="entry name" value="HTH_XRE"/>
    <property type="match status" value="1"/>
</dbReference>
<protein>
    <submittedName>
        <fullName evidence="3">Cupin domain-containing protein</fullName>
    </submittedName>
</protein>